<name>A0A6A9UXX3_9ACTN</name>
<dbReference type="Pfam" id="PF10137">
    <property type="entry name" value="CAP12-PCTIR_TIR"/>
    <property type="match status" value="1"/>
</dbReference>
<protein>
    <recommendedName>
        <fullName evidence="1">CD-NTase-associated protein 12/Pycsar effector protein TIR domain-containing protein</fullName>
    </recommendedName>
</protein>
<dbReference type="EMBL" id="WPCU01000006">
    <property type="protein sequence ID" value="MVA76494.1"/>
    <property type="molecule type" value="Genomic_DNA"/>
</dbReference>
<dbReference type="InterPro" id="IPR019302">
    <property type="entry name" value="CAP12/PCTIR_TIR_dom"/>
</dbReference>
<evidence type="ECO:0000259" key="1">
    <source>
        <dbReference type="Pfam" id="PF10137"/>
    </source>
</evidence>
<dbReference type="GO" id="GO:0050135">
    <property type="term" value="F:NADP+ nucleosidase activity"/>
    <property type="evidence" value="ECO:0007669"/>
    <property type="project" value="InterPro"/>
</dbReference>
<gene>
    <name evidence="2" type="ORF">GC722_10730</name>
</gene>
<dbReference type="AlphaFoldDB" id="A0A6A9UXX3"/>
<evidence type="ECO:0000313" key="3">
    <source>
        <dbReference type="Proteomes" id="UP000435304"/>
    </source>
</evidence>
<comment type="caution">
    <text evidence="2">The sequence shown here is derived from an EMBL/GenBank/DDBJ whole genome shotgun (WGS) entry which is preliminary data.</text>
</comment>
<organism evidence="2 3">
    <name type="scientific">Auraticoccus cholistanensis</name>
    <dbReference type="NCBI Taxonomy" id="2656650"/>
    <lineage>
        <taxon>Bacteria</taxon>
        <taxon>Bacillati</taxon>
        <taxon>Actinomycetota</taxon>
        <taxon>Actinomycetes</taxon>
        <taxon>Propionibacteriales</taxon>
        <taxon>Propionibacteriaceae</taxon>
        <taxon>Auraticoccus</taxon>
    </lineage>
</organism>
<sequence length="404" mass="44238">MDATERESPALVCLCGVPRYSWFRRTTRVWALAVPESGATRSPVLPRRSDYQGFAYYCRDAEVLRGSRRGGWKVSSWTRLSRRAALSTRTVTTHLAEAVGAGTSTSGKPAFVPGAEAVRPMSAGFFHLRVQVGQSEPIVRVDLSEEALLSDAALNSRPGIGSGEVVYQLSQLIILRTEVPFSEAVQNTRAFRGGEGNDRNENFLLLAQFAQDVTTKFINRFRAPRGAGRVTMSRDPKAVFVVHGREARSASHLKALLERMQLRVIEWEQAVAITGDPSPYIGDVIVAGMNAAGATLVLFTPDDEVRLRPELVEPQDGPNESDYQYQARANVIYEAGMANGLDARATLMVEVGKLKSFSDISGRHVVRYDGSPTARNTIAERLRACGAHAVTTGSRWLELPFLAS</sequence>
<accession>A0A6A9UXX3</accession>
<keyword evidence="3" id="KW-1185">Reference proteome</keyword>
<evidence type="ECO:0000313" key="2">
    <source>
        <dbReference type="EMBL" id="MVA76494.1"/>
    </source>
</evidence>
<feature type="domain" description="CD-NTase-associated protein 12/Pycsar effector protein TIR" evidence="1">
    <location>
        <begin position="239"/>
        <end position="369"/>
    </location>
</feature>
<reference evidence="2 3" key="1">
    <citation type="submission" date="2019-12" db="EMBL/GenBank/DDBJ databases">
        <title>Auraticoccus cholistani sp. nov., an actinomycete isolated from soil of Cholistan desert.</title>
        <authorList>
            <person name="Cheema M.T."/>
        </authorList>
    </citation>
    <scope>NUCLEOTIDE SEQUENCE [LARGE SCALE GENOMIC DNA]</scope>
    <source>
        <strain evidence="2 3">F435</strain>
    </source>
</reference>
<dbReference type="Proteomes" id="UP000435304">
    <property type="component" value="Unassembled WGS sequence"/>
</dbReference>
<proteinExistence type="predicted"/>